<evidence type="ECO:0000256" key="6">
    <source>
        <dbReference type="SAM" id="Phobius"/>
    </source>
</evidence>
<dbReference type="GO" id="GO:0005506">
    <property type="term" value="F:iron ion binding"/>
    <property type="evidence" value="ECO:0007669"/>
    <property type="project" value="InterPro"/>
</dbReference>
<dbReference type="GO" id="GO:0102772">
    <property type="term" value="F:sphingolipid C4-monooxygenase activity"/>
    <property type="evidence" value="ECO:0007669"/>
    <property type="project" value="EnsemblFungi"/>
</dbReference>
<dbReference type="Proteomes" id="UP000183365">
    <property type="component" value="Unassembled WGS sequence"/>
</dbReference>
<keyword evidence="2 6" id="KW-0812">Transmembrane</keyword>
<evidence type="ECO:0000313" key="8">
    <source>
        <dbReference type="EMBL" id="SGZ41527.1"/>
    </source>
</evidence>
<evidence type="ECO:0000313" key="9">
    <source>
        <dbReference type="Proteomes" id="UP000183365"/>
    </source>
</evidence>
<comment type="subcellular location">
    <subcellularLocation>
        <location evidence="1">Membrane</location>
    </subcellularLocation>
</comment>
<dbReference type="PANTHER" id="PTHR11863">
    <property type="entry name" value="STEROL DESATURASE"/>
    <property type="match status" value="1"/>
</dbReference>
<dbReference type="InterPro" id="IPR050307">
    <property type="entry name" value="Sterol_Desaturase_Related"/>
</dbReference>
<keyword evidence="9" id="KW-1185">Reference proteome</keyword>
<dbReference type="InterPro" id="IPR006694">
    <property type="entry name" value="Fatty_acid_hydroxylase"/>
</dbReference>
<feature type="region of interest" description="Disordered" evidence="5">
    <location>
        <begin position="337"/>
        <end position="359"/>
    </location>
</feature>
<accession>A0A1L0D2X1</accession>
<dbReference type="GO" id="GO:0005789">
    <property type="term" value="C:endoplasmic reticulum membrane"/>
    <property type="evidence" value="ECO:0007669"/>
    <property type="project" value="EnsemblFungi"/>
</dbReference>
<dbReference type="EMBL" id="FQNF01000112">
    <property type="protein sequence ID" value="SGZ41527.1"/>
    <property type="molecule type" value="Genomic_DNA"/>
</dbReference>
<dbReference type="GO" id="GO:0051999">
    <property type="term" value="P:mannosyl-inositol phosphorylceramide biosynthetic process"/>
    <property type="evidence" value="ECO:0007669"/>
    <property type="project" value="EnsemblFungi"/>
</dbReference>
<dbReference type="Pfam" id="PF04116">
    <property type="entry name" value="FA_hydroxylase"/>
    <property type="match status" value="1"/>
</dbReference>
<evidence type="ECO:0000256" key="5">
    <source>
        <dbReference type="SAM" id="MobiDB-lite"/>
    </source>
</evidence>
<evidence type="ECO:0000256" key="4">
    <source>
        <dbReference type="ARBA" id="ARBA00023136"/>
    </source>
</evidence>
<feature type="transmembrane region" description="Helical" evidence="6">
    <location>
        <begin position="54"/>
        <end position="74"/>
    </location>
</feature>
<organism evidence="8 9">
    <name type="scientific">Hanseniaspora guilliermondii</name>
    <dbReference type="NCBI Taxonomy" id="56406"/>
    <lineage>
        <taxon>Eukaryota</taxon>
        <taxon>Fungi</taxon>
        <taxon>Dikarya</taxon>
        <taxon>Ascomycota</taxon>
        <taxon>Saccharomycotina</taxon>
        <taxon>Saccharomycetes</taxon>
        <taxon>Saccharomycodales</taxon>
        <taxon>Saccharomycodaceae</taxon>
        <taxon>Hanseniaspora</taxon>
    </lineage>
</organism>
<reference evidence="9" key="1">
    <citation type="submission" date="2016-11" db="EMBL/GenBank/DDBJ databases">
        <authorList>
            <person name="Guldener U."/>
        </authorList>
    </citation>
    <scope>NUCLEOTIDE SEQUENCE [LARGE SCALE GENOMIC DNA]</scope>
</reference>
<evidence type="ECO:0000256" key="3">
    <source>
        <dbReference type="ARBA" id="ARBA00022989"/>
    </source>
</evidence>
<keyword evidence="4 6" id="KW-0472">Membrane</keyword>
<feature type="transmembrane region" description="Helical" evidence="6">
    <location>
        <begin position="157"/>
        <end position="179"/>
    </location>
</feature>
<dbReference type="GO" id="GO:0042284">
    <property type="term" value="F:sphingolipid delta-4 desaturase activity"/>
    <property type="evidence" value="ECO:0007669"/>
    <property type="project" value="EnsemblFungi"/>
</dbReference>
<feature type="transmembrane region" description="Helical" evidence="6">
    <location>
        <begin position="102"/>
        <end position="123"/>
    </location>
</feature>
<proteinExistence type="predicted"/>
<evidence type="ECO:0000256" key="1">
    <source>
        <dbReference type="ARBA" id="ARBA00004370"/>
    </source>
</evidence>
<evidence type="ECO:0000259" key="7">
    <source>
        <dbReference type="Pfam" id="PF04116"/>
    </source>
</evidence>
<keyword evidence="3 6" id="KW-1133">Transmembrane helix</keyword>
<sequence>MSVDTSRFPLWFMNQYPKALDYLSVASHPSENILVKADTTLDQRSIIHGMPDGILALVSPVVAYWVFSLFFHIIDIFELAEYYRIHPSEEERKRNKATRLQVLLEVLFQHFIQSVVGYVFYVYDDYTPKSFTTIYEEIWALKYNSLFSPLNSILPNWFYLFWYSYGYSFLKIFVGFVIIDSWQYWLHRLMHQNKTLYRLFHSRHHSLYVPYAYGALFNQPVEGFLLDTLGTGIAMLITQLSPKEQVVLYTFATMKTVDDHCGYSLPFDVFQLIFPNNSVYHDIHHQNWGIKSNFSQPFFIAWDTFCGTEYPGYEDYRKGVKKVSIEKYKEFLEERRKKKLMKGASDSTSDDSDEDKKTK</sequence>
<feature type="domain" description="Fatty acid hydroxylase" evidence="7">
    <location>
        <begin position="173"/>
        <end position="308"/>
    </location>
</feature>
<evidence type="ECO:0000256" key="2">
    <source>
        <dbReference type="ARBA" id="ARBA00022692"/>
    </source>
</evidence>
<protein>
    <submittedName>
        <fullName evidence="8">Related to Sphingolipid C4-hydroxylase SUR2</fullName>
    </submittedName>
</protein>
<dbReference type="OrthoDB" id="408954at2759"/>
<name>A0A1L0D2X1_9ASCO</name>
<gene>
    <name evidence="8" type="ORF">HGUI_03728</name>
</gene>
<dbReference type="VEuPathDB" id="FungiDB:HGUI_03728"/>
<dbReference type="AlphaFoldDB" id="A0A1L0D2X1"/>